<evidence type="ECO:0000256" key="2">
    <source>
        <dbReference type="ARBA" id="ARBA00022670"/>
    </source>
</evidence>
<dbReference type="GO" id="GO:0006508">
    <property type="term" value="P:proteolysis"/>
    <property type="evidence" value="ECO:0007669"/>
    <property type="project" value="UniProtKB-KW"/>
</dbReference>
<keyword evidence="2 5" id="KW-0645">Protease</keyword>
<evidence type="ECO:0000259" key="7">
    <source>
        <dbReference type="Pfam" id="PF00082"/>
    </source>
</evidence>
<dbReference type="EMBL" id="JASFZW010000007">
    <property type="protein sequence ID" value="KAK2077058.1"/>
    <property type="molecule type" value="Genomic_DNA"/>
</dbReference>
<dbReference type="Gene3D" id="3.40.50.200">
    <property type="entry name" value="Peptidase S8/S53 domain"/>
    <property type="match status" value="1"/>
</dbReference>
<dbReference type="Pfam" id="PF00082">
    <property type="entry name" value="Peptidase_S8"/>
    <property type="match status" value="1"/>
</dbReference>
<evidence type="ECO:0000256" key="5">
    <source>
        <dbReference type="PROSITE-ProRule" id="PRU01240"/>
    </source>
</evidence>
<dbReference type="SUPFAM" id="SSF52743">
    <property type="entry name" value="Subtilisin-like"/>
    <property type="match status" value="1"/>
</dbReference>
<dbReference type="InterPro" id="IPR015500">
    <property type="entry name" value="Peptidase_S8_subtilisin-rel"/>
</dbReference>
<evidence type="ECO:0000313" key="9">
    <source>
        <dbReference type="Proteomes" id="UP001255856"/>
    </source>
</evidence>
<proteinExistence type="inferred from homology"/>
<keyword evidence="3 5" id="KW-0378">Hydrolase</keyword>
<dbReference type="CDD" id="cd04077">
    <property type="entry name" value="Peptidases_S8_PCSK9_ProteinaseK_like"/>
    <property type="match status" value="1"/>
</dbReference>
<accession>A0AAD9MKV7</accession>
<keyword evidence="9" id="KW-1185">Reference proteome</keyword>
<dbReference type="Proteomes" id="UP001255856">
    <property type="component" value="Unassembled WGS sequence"/>
</dbReference>
<dbReference type="GO" id="GO:0008240">
    <property type="term" value="F:tripeptidyl-peptidase activity"/>
    <property type="evidence" value="ECO:0007669"/>
    <property type="project" value="TreeGrafter"/>
</dbReference>
<dbReference type="PANTHER" id="PTHR43806">
    <property type="entry name" value="PEPTIDASE S8"/>
    <property type="match status" value="1"/>
</dbReference>
<name>A0AAD9MKV7_PROWI</name>
<dbReference type="InterPro" id="IPR000209">
    <property type="entry name" value="Peptidase_S8/S53_dom"/>
</dbReference>
<sequence length="485" mass="50788">MSVSQDLGSVAKLNVMCNPSKLNFLMLSPAFGLDKDCHLPNMCRHIFRNTIYGFSGKVSDSDLAKVQNCIPNAVYYKEANQVVHKAEDDEFWHPREAPLRRSTAPRGRRLVGSVTSIPEMRAYEESVKTSGSEGAPIDPSEVTGGVSMFSAGTKSESTKPLLWNLDRLDQRPLPLDGVYHFGTASTRGTGNGTTVYVVDSGIKKGHQEFQRWDGSGTRASYGYDFVDGDEDCDDCDGHGTHVAATAVGLSVGVAKDADVVSVRILDCDGSGSISNTVAALDWVAANHKAPAVVTLSLGIQVGSWSRVLEDAVSALINQHGITVVVAAGNSAVDACYVAPANVKDALSVAASDVKARYGGGEADSSAQPDAVYQWTNSGPCVKIFAPGVDIYSACGGASRCATVDDRSYTYASGTSMAVPHVAGVAAIYLESYPQSSPAEVSAAILNGATQNSVNTTGLTANTPSKLIYSRLMGGEAAAVQAANGP</sequence>
<feature type="active site" description="Charge relay system" evidence="5">
    <location>
        <position position="238"/>
    </location>
</feature>
<protein>
    <recommendedName>
        <fullName evidence="7">Peptidase S8/S53 domain-containing protein</fullName>
    </recommendedName>
</protein>
<dbReference type="AlphaFoldDB" id="A0AAD9MKV7"/>
<evidence type="ECO:0000256" key="4">
    <source>
        <dbReference type="ARBA" id="ARBA00022825"/>
    </source>
</evidence>
<dbReference type="GO" id="GO:0005829">
    <property type="term" value="C:cytosol"/>
    <property type="evidence" value="ECO:0007669"/>
    <property type="project" value="TreeGrafter"/>
</dbReference>
<organism evidence="8 9">
    <name type="scientific">Prototheca wickerhamii</name>
    <dbReference type="NCBI Taxonomy" id="3111"/>
    <lineage>
        <taxon>Eukaryota</taxon>
        <taxon>Viridiplantae</taxon>
        <taxon>Chlorophyta</taxon>
        <taxon>core chlorophytes</taxon>
        <taxon>Trebouxiophyceae</taxon>
        <taxon>Chlorellales</taxon>
        <taxon>Chlorellaceae</taxon>
        <taxon>Prototheca</taxon>
    </lineage>
</organism>
<comment type="caution">
    <text evidence="8">The sequence shown here is derived from an EMBL/GenBank/DDBJ whole genome shotgun (WGS) entry which is preliminary data.</text>
</comment>
<dbReference type="InterPro" id="IPR050131">
    <property type="entry name" value="Peptidase_S8_subtilisin-like"/>
</dbReference>
<evidence type="ECO:0000256" key="1">
    <source>
        <dbReference type="ARBA" id="ARBA00011073"/>
    </source>
</evidence>
<evidence type="ECO:0000313" key="8">
    <source>
        <dbReference type="EMBL" id="KAK2077058.1"/>
    </source>
</evidence>
<reference evidence="8" key="1">
    <citation type="submission" date="2021-01" db="EMBL/GenBank/DDBJ databases">
        <authorList>
            <person name="Eckstrom K.M.E."/>
        </authorList>
    </citation>
    <scope>NUCLEOTIDE SEQUENCE</scope>
    <source>
        <strain evidence="8">UVCC 0001</strain>
    </source>
</reference>
<feature type="domain" description="Peptidase S8/S53" evidence="7">
    <location>
        <begin position="190"/>
        <end position="452"/>
    </location>
</feature>
<dbReference type="InterPro" id="IPR023828">
    <property type="entry name" value="Peptidase_S8_Ser-AS"/>
</dbReference>
<feature type="active site" description="Charge relay system" evidence="5">
    <location>
        <position position="415"/>
    </location>
</feature>
<keyword evidence="4 5" id="KW-0720">Serine protease</keyword>
<dbReference type="PROSITE" id="PS00138">
    <property type="entry name" value="SUBTILASE_SER"/>
    <property type="match status" value="1"/>
</dbReference>
<dbReference type="FunFam" id="3.40.50.200:FF:000016">
    <property type="entry name" value="Proprotein convertase subtilisin/kexin type 9"/>
    <property type="match status" value="1"/>
</dbReference>
<dbReference type="InterPro" id="IPR034193">
    <property type="entry name" value="PCSK9_ProteinaseK-like"/>
</dbReference>
<dbReference type="PROSITE" id="PS00136">
    <property type="entry name" value="SUBTILASE_ASP"/>
    <property type="match status" value="1"/>
</dbReference>
<dbReference type="PANTHER" id="PTHR43806:SF14">
    <property type="entry name" value="TRIPEPTIDYL-PEPTIDASE 2"/>
    <property type="match status" value="1"/>
</dbReference>
<evidence type="ECO:0000256" key="6">
    <source>
        <dbReference type="RuleBase" id="RU003355"/>
    </source>
</evidence>
<dbReference type="GO" id="GO:0004252">
    <property type="term" value="F:serine-type endopeptidase activity"/>
    <property type="evidence" value="ECO:0007669"/>
    <property type="project" value="UniProtKB-UniRule"/>
</dbReference>
<dbReference type="InterPro" id="IPR023827">
    <property type="entry name" value="Peptidase_S8_Asp-AS"/>
</dbReference>
<dbReference type="PRINTS" id="PR00723">
    <property type="entry name" value="SUBTILISIN"/>
</dbReference>
<comment type="similarity">
    <text evidence="1 5 6">Belongs to the peptidase S8 family.</text>
</comment>
<gene>
    <name evidence="8" type="ORF">QBZ16_004691</name>
</gene>
<feature type="active site" description="Charge relay system" evidence="5">
    <location>
        <position position="199"/>
    </location>
</feature>
<evidence type="ECO:0000256" key="3">
    <source>
        <dbReference type="ARBA" id="ARBA00022801"/>
    </source>
</evidence>
<dbReference type="PROSITE" id="PS51892">
    <property type="entry name" value="SUBTILASE"/>
    <property type="match status" value="1"/>
</dbReference>
<dbReference type="InterPro" id="IPR036852">
    <property type="entry name" value="Peptidase_S8/S53_dom_sf"/>
</dbReference>